<dbReference type="PANTHER" id="PTHR30137:SF15">
    <property type="entry name" value="BLL6902 PROTEIN"/>
    <property type="match status" value="1"/>
</dbReference>
<dbReference type="Gene3D" id="3.20.20.30">
    <property type="entry name" value="Luciferase-like domain"/>
    <property type="match status" value="1"/>
</dbReference>
<dbReference type="GO" id="GO:0005829">
    <property type="term" value="C:cytosol"/>
    <property type="evidence" value="ECO:0007669"/>
    <property type="project" value="TreeGrafter"/>
</dbReference>
<dbReference type="PANTHER" id="PTHR30137">
    <property type="entry name" value="LUCIFERASE-LIKE MONOOXYGENASE"/>
    <property type="match status" value="1"/>
</dbReference>
<evidence type="ECO:0000259" key="1">
    <source>
        <dbReference type="Pfam" id="PF00296"/>
    </source>
</evidence>
<gene>
    <name evidence="2" type="ORF">FXF69_36810</name>
</gene>
<keyword evidence="3" id="KW-1185">Reference proteome</keyword>
<dbReference type="InterPro" id="IPR011251">
    <property type="entry name" value="Luciferase-like_dom"/>
</dbReference>
<dbReference type="Pfam" id="PF00296">
    <property type="entry name" value="Bac_luciferase"/>
    <property type="match status" value="1"/>
</dbReference>
<sequence length="366" mass="41102">MRVNLLCMFTGNSASDDVRIYKNELRLALDAESMGFDRVMAVEHHFTDYAFCPDNAQFLSYVAAQTSTIGLFPAAFILPWNDPVRVAEKTAMLDHLSEGRAVLGLGRGLARVEFDAFRQSMAESRDRFDEAAVMVLEALETGFIEGDGPYYAQPRAEIRPRPFRSFRDRSYMVGTSPTSIDMAARLGLGAMKFAAAPWEFVVDEVNHYRESFTAHHGTEAPPLITGDVMICHRDDKRGEELARVHARDYYVSVLRHYELLSDHFKETLGSYAHYASMAEVMRGTSEEQSFEGYLSANLWGDPARIIDQLEKRRELLGDFELGVAVNFGDIDIEDARDSMRLFAEKVLPELKSWTGAATSPEAGDAH</sequence>
<dbReference type="InterPro" id="IPR036661">
    <property type="entry name" value="Luciferase-like_sf"/>
</dbReference>
<dbReference type="EMBL" id="VSFG01000011">
    <property type="protein sequence ID" value="TYB41086.1"/>
    <property type="molecule type" value="Genomic_DNA"/>
</dbReference>
<name>A0A5D0N9U6_9ACTN</name>
<feature type="domain" description="Luciferase-like" evidence="1">
    <location>
        <begin position="5"/>
        <end position="317"/>
    </location>
</feature>
<dbReference type="Proteomes" id="UP000323380">
    <property type="component" value="Unassembled WGS sequence"/>
</dbReference>
<accession>A0A5D0N9U6</accession>
<evidence type="ECO:0000313" key="3">
    <source>
        <dbReference type="Proteomes" id="UP000323380"/>
    </source>
</evidence>
<reference evidence="2 3" key="1">
    <citation type="submission" date="2019-08" db="EMBL/GenBank/DDBJ databases">
        <title>Actinomadura sp. nov. CYP1-5 isolated from mountain soil.</title>
        <authorList>
            <person name="Songsumanus A."/>
            <person name="Kuncharoen N."/>
            <person name="Kudo T."/>
            <person name="Yuki M."/>
            <person name="Igarashi Y."/>
            <person name="Tanasupawat S."/>
        </authorList>
    </citation>
    <scope>NUCLEOTIDE SEQUENCE [LARGE SCALE GENOMIC DNA]</scope>
    <source>
        <strain evidence="2 3">JCM 14158</strain>
    </source>
</reference>
<organism evidence="2 3">
    <name type="scientific">Actinomadura chibensis</name>
    <dbReference type="NCBI Taxonomy" id="392828"/>
    <lineage>
        <taxon>Bacteria</taxon>
        <taxon>Bacillati</taxon>
        <taxon>Actinomycetota</taxon>
        <taxon>Actinomycetes</taxon>
        <taxon>Streptosporangiales</taxon>
        <taxon>Thermomonosporaceae</taxon>
        <taxon>Actinomadura</taxon>
    </lineage>
</organism>
<evidence type="ECO:0000313" key="2">
    <source>
        <dbReference type="EMBL" id="TYB41086.1"/>
    </source>
</evidence>
<protein>
    <submittedName>
        <fullName evidence="2">LLM class flavin-dependent oxidoreductase</fullName>
    </submittedName>
</protein>
<dbReference type="GO" id="GO:0016705">
    <property type="term" value="F:oxidoreductase activity, acting on paired donors, with incorporation or reduction of molecular oxygen"/>
    <property type="evidence" value="ECO:0007669"/>
    <property type="project" value="InterPro"/>
</dbReference>
<dbReference type="STRING" id="1220554.GCA_001552135_06231"/>
<dbReference type="AlphaFoldDB" id="A0A5D0N9U6"/>
<proteinExistence type="predicted"/>
<comment type="caution">
    <text evidence="2">The sequence shown here is derived from an EMBL/GenBank/DDBJ whole genome shotgun (WGS) entry which is preliminary data.</text>
</comment>
<dbReference type="RefSeq" id="WP_067899586.1">
    <property type="nucleotide sequence ID" value="NZ_VSFG01000011.1"/>
</dbReference>
<dbReference type="InterPro" id="IPR050766">
    <property type="entry name" value="Bact_Lucif_Oxidored"/>
</dbReference>
<dbReference type="SUPFAM" id="SSF51679">
    <property type="entry name" value="Bacterial luciferase-like"/>
    <property type="match status" value="1"/>
</dbReference>